<evidence type="ECO:0000256" key="2">
    <source>
        <dbReference type="ARBA" id="ARBA00007843"/>
    </source>
</evidence>
<evidence type="ECO:0000256" key="6">
    <source>
        <dbReference type="ARBA" id="ARBA00022974"/>
    </source>
</evidence>
<proteinExistence type="inferred from homology"/>
<dbReference type="InterPro" id="IPR000782">
    <property type="entry name" value="FAS1_domain"/>
</dbReference>
<dbReference type="PANTHER" id="PTHR32077:SF54">
    <property type="entry name" value="FASCICLIN-LIKE ARABINOGALACTAN PROTEIN 13-RELATED"/>
    <property type="match status" value="1"/>
</dbReference>
<feature type="domain" description="FAS1" evidence="12">
    <location>
        <begin position="44"/>
        <end position="189"/>
    </location>
</feature>
<dbReference type="Pfam" id="PF02469">
    <property type="entry name" value="Fasciclin"/>
    <property type="match status" value="1"/>
</dbReference>
<evidence type="ECO:0000256" key="1">
    <source>
        <dbReference type="ARBA" id="ARBA00004609"/>
    </source>
</evidence>
<evidence type="ECO:0000256" key="4">
    <source>
        <dbReference type="ARBA" id="ARBA00022622"/>
    </source>
</evidence>
<feature type="signal peptide" evidence="11">
    <location>
        <begin position="1"/>
        <end position="31"/>
    </location>
</feature>
<dbReference type="FunFam" id="2.30.180.10:FF:000006">
    <property type="entry name" value="Fasciclin-like arabinogalactan protein 11"/>
    <property type="match status" value="1"/>
</dbReference>
<comment type="subcellular location">
    <subcellularLocation>
        <location evidence="1">Cell membrane</location>
        <topology evidence="1">Lipid-anchor</topology>
        <topology evidence="1">GPI-anchor</topology>
    </subcellularLocation>
</comment>
<dbReference type="InterPro" id="IPR045003">
    <property type="entry name" value="FLA_A"/>
</dbReference>
<keyword evidence="14" id="KW-1185">Reference proteome</keyword>
<evidence type="ECO:0000256" key="9">
    <source>
        <dbReference type="ARBA" id="ARBA00024686"/>
    </source>
</evidence>
<evidence type="ECO:0000256" key="10">
    <source>
        <dbReference type="SAM" id="MobiDB-lite"/>
    </source>
</evidence>
<evidence type="ECO:0000256" key="11">
    <source>
        <dbReference type="SAM" id="SignalP"/>
    </source>
</evidence>
<dbReference type="InterPro" id="IPR036378">
    <property type="entry name" value="FAS1_dom_sf"/>
</dbReference>
<organism evidence="13 14">
    <name type="scientific">Lactuca virosa</name>
    <dbReference type="NCBI Taxonomy" id="75947"/>
    <lineage>
        <taxon>Eukaryota</taxon>
        <taxon>Viridiplantae</taxon>
        <taxon>Streptophyta</taxon>
        <taxon>Embryophyta</taxon>
        <taxon>Tracheophyta</taxon>
        <taxon>Spermatophyta</taxon>
        <taxon>Magnoliopsida</taxon>
        <taxon>eudicotyledons</taxon>
        <taxon>Gunneridae</taxon>
        <taxon>Pentapetalae</taxon>
        <taxon>asterids</taxon>
        <taxon>campanulids</taxon>
        <taxon>Asterales</taxon>
        <taxon>Asteraceae</taxon>
        <taxon>Cichorioideae</taxon>
        <taxon>Cichorieae</taxon>
        <taxon>Lactucinae</taxon>
        <taxon>Lactuca</taxon>
    </lineage>
</organism>
<evidence type="ECO:0000256" key="3">
    <source>
        <dbReference type="ARBA" id="ARBA00022475"/>
    </source>
</evidence>
<keyword evidence="3" id="KW-1003">Cell membrane</keyword>
<dbReference type="AlphaFoldDB" id="A0AAU9NPE8"/>
<feature type="non-terminal residue" evidence="13">
    <location>
        <position position="1"/>
    </location>
</feature>
<sequence>VTATATTTVMAAPLILLSLTHLLFLLPSTLSQTPSAPAPGPAGPINLTAILVQGGQYSAFLRLLNQTQVLTQLPNQLNNSNQGMTLLAPTDNAFQNLPSGTLNGLSEDKKVKLVLYHVLPKYYSLEDLDSVSNPVPTQAGGSKGSLGLNFSGRANSNQVNVSSGVVDTQITNALRQQFPFAVYSVDKVLLPSEFSEAPAPESESGPSSSPPVAGKPAKAPSGAEDGDGTSPAKNGGGRTVDMGVGLVGGVVLFCMAFL</sequence>
<dbReference type="GO" id="GO:0005886">
    <property type="term" value="C:plasma membrane"/>
    <property type="evidence" value="ECO:0007669"/>
    <property type="project" value="UniProtKB-SubCell"/>
</dbReference>
<protein>
    <recommendedName>
        <fullName evidence="12">FAS1 domain-containing protein</fullName>
    </recommendedName>
</protein>
<dbReference type="GO" id="GO:0009834">
    <property type="term" value="P:plant-type secondary cell wall biogenesis"/>
    <property type="evidence" value="ECO:0007669"/>
    <property type="project" value="UniProtKB-ARBA"/>
</dbReference>
<feature type="chain" id="PRO_5043336548" description="FAS1 domain-containing protein" evidence="11">
    <location>
        <begin position="32"/>
        <end position="258"/>
    </location>
</feature>
<feature type="compositionally biased region" description="Low complexity" evidence="10">
    <location>
        <begin position="196"/>
        <end position="223"/>
    </location>
</feature>
<reference evidence="13 14" key="1">
    <citation type="submission" date="2022-01" db="EMBL/GenBank/DDBJ databases">
        <authorList>
            <person name="Xiong W."/>
            <person name="Schranz E."/>
        </authorList>
    </citation>
    <scope>NUCLEOTIDE SEQUENCE [LARGE SCALE GENOMIC DNA]</scope>
</reference>
<dbReference type="EMBL" id="CAKMRJ010005127">
    <property type="protein sequence ID" value="CAH1439648.1"/>
    <property type="molecule type" value="Genomic_DNA"/>
</dbReference>
<keyword evidence="5 11" id="KW-0732">Signal</keyword>
<evidence type="ECO:0000313" key="14">
    <source>
        <dbReference type="Proteomes" id="UP001157418"/>
    </source>
</evidence>
<comment type="similarity">
    <text evidence="2">Belongs to the fasciclin-like AGP family.</text>
</comment>
<keyword evidence="4" id="KW-0449">Lipoprotein</keyword>
<feature type="region of interest" description="Disordered" evidence="10">
    <location>
        <begin position="196"/>
        <end position="239"/>
    </location>
</feature>
<dbReference type="GO" id="GO:0098552">
    <property type="term" value="C:side of membrane"/>
    <property type="evidence" value="ECO:0007669"/>
    <property type="project" value="UniProtKB-KW"/>
</dbReference>
<keyword evidence="8" id="KW-0325">Glycoprotein</keyword>
<evidence type="ECO:0000256" key="5">
    <source>
        <dbReference type="ARBA" id="ARBA00022729"/>
    </source>
</evidence>
<gene>
    <name evidence="13" type="ORF">LVIROSA_LOCUS25831</name>
</gene>
<comment type="caution">
    <text evidence="13">The sequence shown here is derived from an EMBL/GenBank/DDBJ whole genome shotgun (WGS) entry which is preliminary data.</text>
</comment>
<keyword evidence="4" id="KW-0336">GPI-anchor</keyword>
<dbReference type="PANTHER" id="PTHR32077">
    <property type="entry name" value="FASCICLIN-LIKE ARABINOGALACTAN PROTEIN"/>
    <property type="match status" value="1"/>
</dbReference>
<dbReference type="SUPFAM" id="SSF82153">
    <property type="entry name" value="FAS1 domain"/>
    <property type="match status" value="1"/>
</dbReference>
<evidence type="ECO:0000256" key="7">
    <source>
        <dbReference type="ARBA" id="ARBA00023136"/>
    </source>
</evidence>
<dbReference type="Proteomes" id="UP001157418">
    <property type="component" value="Unassembled WGS sequence"/>
</dbReference>
<evidence type="ECO:0000259" key="12">
    <source>
        <dbReference type="PROSITE" id="PS50213"/>
    </source>
</evidence>
<evidence type="ECO:0000313" key="13">
    <source>
        <dbReference type="EMBL" id="CAH1439648.1"/>
    </source>
</evidence>
<comment type="function">
    <text evidence="9">May be a cell surface adhesion protein.</text>
</comment>
<keyword evidence="6" id="KW-0654">Proteoglycan</keyword>
<dbReference type="Gene3D" id="2.30.180.10">
    <property type="entry name" value="FAS1 domain"/>
    <property type="match status" value="1"/>
</dbReference>
<dbReference type="PROSITE" id="PS50213">
    <property type="entry name" value="FAS1"/>
    <property type="match status" value="1"/>
</dbReference>
<dbReference type="SMART" id="SM00554">
    <property type="entry name" value="FAS1"/>
    <property type="match status" value="1"/>
</dbReference>
<name>A0AAU9NPE8_9ASTR</name>
<keyword evidence="7" id="KW-0472">Membrane</keyword>
<accession>A0AAU9NPE8</accession>
<evidence type="ECO:0000256" key="8">
    <source>
        <dbReference type="ARBA" id="ARBA00023180"/>
    </source>
</evidence>